<accession>A0A7J6YGN2</accession>
<feature type="region of interest" description="Disordered" evidence="1">
    <location>
        <begin position="767"/>
        <end position="792"/>
    </location>
</feature>
<dbReference type="Proteomes" id="UP000583944">
    <property type="component" value="Unassembled WGS sequence"/>
</dbReference>
<name>A0A7J6YGN2_TRYCR</name>
<evidence type="ECO:0000256" key="1">
    <source>
        <dbReference type="SAM" id="MobiDB-lite"/>
    </source>
</evidence>
<gene>
    <name evidence="2" type="ORF">ECC02_001805</name>
</gene>
<feature type="compositionally biased region" description="Low complexity" evidence="1">
    <location>
        <begin position="739"/>
        <end position="748"/>
    </location>
</feature>
<feature type="compositionally biased region" description="Polar residues" evidence="1">
    <location>
        <begin position="1565"/>
        <end position="1579"/>
    </location>
</feature>
<evidence type="ECO:0000313" key="3">
    <source>
        <dbReference type="Proteomes" id="UP000583944"/>
    </source>
</evidence>
<feature type="region of interest" description="Disordered" evidence="1">
    <location>
        <begin position="707"/>
        <end position="748"/>
    </location>
</feature>
<comment type="caution">
    <text evidence="2">The sequence shown here is derived from an EMBL/GenBank/DDBJ whole genome shotgun (WGS) entry which is preliminary data.</text>
</comment>
<evidence type="ECO:0000313" key="2">
    <source>
        <dbReference type="EMBL" id="KAF5225258.1"/>
    </source>
</evidence>
<feature type="compositionally biased region" description="Polar residues" evidence="1">
    <location>
        <begin position="1647"/>
        <end position="1656"/>
    </location>
</feature>
<feature type="region of interest" description="Disordered" evidence="1">
    <location>
        <begin position="1540"/>
        <end position="1579"/>
    </location>
</feature>
<feature type="region of interest" description="Disordered" evidence="1">
    <location>
        <begin position="1089"/>
        <end position="1119"/>
    </location>
</feature>
<dbReference type="EMBL" id="JABDHM010000008">
    <property type="protein sequence ID" value="KAF5225258.1"/>
    <property type="molecule type" value="Genomic_DNA"/>
</dbReference>
<feature type="region of interest" description="Disordered" evidence="1">
    <location>
        <begin position="1611"/>
        <end position="1634"/>
    </location>
</feature>
<feature type="compositionally biased region" description="Low complexity" evidence="1">
    <location>
        <begin position="1611"/>
        <end position="1629"/>
    </location>
</feature>
<feature type="compositionally biased region" description="Basic residues" evidence="1">
    <location>
        <begin position="767"/>
        <end position="782"/>
    </location>
</feature>
<feature type="region of interest" description="Disordered" evidence="1">
    <location>
        <begin position="615"/>
        <end position="640"/>
    </location>
</feature>
<feature type="compositionally biased region" description="Basic and acidic residues" evidence="1">
    <location>
        <begin position="1024"/>
        <end position="1044"/>
    </location>
</feature>
<dbReference type="VEuPathDB" id="TriTrypDB:BCY84_15309"/>
<feature type="region of interest" description="Disordered" evidence="1">
    <location>
        <begin position="1"/>
        <end position="42"/>
    </location>
</feature>
<sequence>MLQSACIRTEKSPVFRRRHRQGVSSTTTTPFPGFIPGASFDATAPSRREALQQFHRLEMMLEVEERLRAEDGLVHSDTGGGSDDGRSEWGDKTGDKSRLESAATAALHDAREELAGRTIHADPYCVENVWSEAQRECQVEEGHRMGEDEAMFSARKGIDFEPSNLLEADTHAAIMEDLEKLHSRIQQARAQKSRHSSPLGDDAEGASSTSESSICLTEEVEFDPERYVAPLLRHSDVIDGVELWTPQFGIDGGGVVCFRTAHDIFSDTTTVQEALQLLQYSVHSNRPDVVACVQRCQEHQRQHQPITTIPKLPTGETVNPPRRKRKVVIPATNVGKQHEEEAKLYRPLPSESPPSAEELAAILSKTLPAIPDELRNELIDQRRLLERLAAAQEASFRQLAREQQESARRRIMAPRADTTMPLIAPSKLQYSEPFEIAEALQNLQADPKRPLPPVITISTVRPQPTKILPPSPPLLPPHYIEEELRRLHRHYEKILRDERRAWTDIMQKQKATFEMEKNAAVQTLRSAAEQRQNENTEEIKRVIALQEIKRRRWQYASESKQRIEFQKMLYKTFPLGDVGHGNGGGKIGVAARITPDIRQRQTDIAEGVKFFSSKKQIHSSEAEKEEEDEKKKKKEKKRDLKRPFVRGPFSVVLPEEPGVEPTATAHDASLERVDEVVILSDGEEKNGIQQARGEASVGSRALTDKRRIGFSSPAGKQRRVLGPQRSPYAVSSKPSLLRGTAKTSSGGGVKSAAAAAAAAAAGMKHARASSHSRGARPQHRLLSKGSKERSPHAFAVHDAQIGDERNFYNTTETVLTESVHSLDATLTPPPVVGGTSHLHENTLDIGGSIAGQAVFPRSILLLSDPLTSEEMERQHSLDCAFNALLPPPPQATTKEGGGQIQRPCDIYYFGEEHGALTPRRRAKLRAAEAQTRIEARRRLEHIKALSLTSKGQKLGEPVPHSPENQLFEARSEQRLADLLANETIHSIIGGAAEESLIADLFKGLEDELVSAELRRLAFKNLKQRDESGKEQKLKEEEYEGDTKPPDMVSMERAVATAKIFDAPINEEISLEETVLRLLEESLLHSLLQEKSDEREEAEKTIDNENTEGGEATTVSSQRGQTVLMSDGAYETETGPLWVREVVSATTDPLWHGAEEEVNPPRESSIQATTMVSSEEYAPVLSAPPLSAPPTKKKAPLTPASTAQMGVVITMEGATGNVVPDTAGTVRIVLDIAPVMEHLTAIAPLDAVQPTRPAQVDAILREDPRLPCANEEELISCEVVDAPTITGTHRLTVSTEVKRDEMQEVRPPLLVSDIQLGESHPPVLTKEEKTNVPQPSPLPLQGYVTVAEVPKARQSQHIEIERQKECARLCDNELIQRQMLEEQEDTLRASWHMMWDWQQMNVAMLIQHQYQKKPCDVASQPVSAAVPFTETQTVNKVEPSGNNVLTPAPLDSTIRDPITRFIFEWMHDYDEKKKEETARNRLVELPHEASCVPEGKILQERSSGTCTTGTEVRRRLLFDIDNAESSSWLSSTHLSSFVEDGFPRFANRPQPRVARPQRKYRRSGDENVSSETTETTRYTNSSSMLWLAQEAWSRGVSPPPVFPTAAVGNATSTTVTTSSSSRTWPSTSSSEKPHLRETMLRHLRRIQSSDPYQQGEQESQREEYPSVEELRKEVEKVQAAEQRAATHDASRLEGANQESRHTENFVALLPLLQRPQSW</sequence>
<feature type="region of interest" description="Disordered" evidence="1">
    <location>
        <begin position="71"/>
        <end position="98"/>
    </location>
</feature>
<feature type="compositionally biased region" description="Basic and acidic residues" evidence="1">
    <location>
        <begin position="1089"/>
        <end position="1102"/>
    </location>
</feature>
<feature type="region of interest" description="Disordered" evidence="1">
    <location>
        <begin position="1024"/>
        <end position="1046"/>
    </location>
</feature>
<organism evidence="2 3">
    <name type="scientific">Trypanosoma cruzi</name>
    <dbReference type="NCBI Taxonomy" id="5693"/>
    <lineage>
        <taxon>Eukaryota</taxon>
        <taxon>Discoba</taxon>
        <taxon>Euglenozoa</taxon>
        <taxon>Kinetoplastea</taxon>
        <taxon>Metakinetoplastina</taxon>
        <taxon>Trypanosomatida</taxon>
        <taxon>Trypanosomatidae</taxon>
        <taxon>Trypanosoma</taxon>
        <taxon>Schizotrypanum</taxon>
    </lineage>
</organism>
<proteinExistence type="predicted"/>
<feature type="compositionally biased region" description="Basic and acidic residues" evidence="1">
    <location>
        <begin position="83"/>
        <end position="98"/>
    </location>
</feature>
<protein>
    <submittedName>
        <fullName evidence="2">Uncharacterized protein</fullName>
    </submittedName>
</protein>
<feature type="region of interest" description="Disordered" evidence="1">
    <location>
        <begin position="1647"/>
        <end position="1717"/>
    </location>
</feature>
<feature type="compositionally biased region" description="Basic and acidic residues" evidence="1">
    <location>
        <begin position="1657"/>
        <end position="1690"/>
    </location>
</feature>
<dbReference type="VEuPathDB" id="TriTrypDB:ECC02_001805"/>
<feature type="region of interest" description="Disordered" evidence="1">
    <location>
        <begin position="184"/>
        <end position="212"/>
    </location>
</feature>
<reference evidence="2 3" key="1">
    <citation type="journal article" date="2019" name="Genome Biol. Evol.">
        <title>Nanopore Sequencing Significantly Improves Genome Assembly of the Protozoan Parasite Trypanosoma cruzi.</title>
        <authorList>
            <person name="Diaz-Viraque F."/>
            <person name="Pita S."/>
            <person name="Greif G."/>
            <person name="de Souza R.C.M."/>
            <person name="Iraola G."/>
            <person name="Robello C."/>
        </authorList>
    </citation>
    <scope>NUCLEOTIDE SEQUENCE [LARGE SCALE GENOMIC DNA]</scope>
    <source>
        <strain evidence="2 3">Berenice</strain>
    </source>
</reference>